<evidence type="ECO:0000259" key="5">
    <source>
        <dbReference type="Pfam" id="PF00217"/>
    </source>
</evidence>
<keyword evidence="1" id="KW-0808">Transferase</keyword>
<dbReference type="InterPro" id="IPR022414">
    <property type="entry name" value="ATP-guanido_PTrfase_cat"/>
</dbReference>
<evidence type="ECO:0000256" key="1">
    <source>
        <dbReference type="ARBA" id="ARBA00022679"/>
    </source>
</evidence>
<keyword evidence="7" id="KW-1185">Reference proteome</keyword>
<evidence type="ECO:0000256" key="4">
    <source>
        <dbReference type="ARBA" id="ARBA00022840"/>
    </source>
</evidence>
<keyword evidence="4" id="KW-0067">ATP-binding</keyword>
<dbReference type="SUPFAM" id="SSF55931">
    <property type="entry name" value="Glutamine synthetase/guanido kinase"/>
    <property type="match status" value="1"/>
</dbReference>
<protein>
    <submittedName>
        <fullName evidence="6">ATP--guanido phosphotransferase</fullName>
    </submittedName>
</protein>
<name>A0ABY2LSL9_9LEPT</name>
<evidence type="ECO:0000256" key="2">
    <source>
        <dbReference type="ARBA" id="ARBA00022741"/>
    </source>
</evidence>
<evidence type="ECO:0000313" key="6">
    <source>
        <dbReference type="EMBL" id="TGL03980.1"/>
    </source>
</evidence>
<reference evidence="7" key="1">
    <citation type="journal article" date="2019" name="PLoS Negl. Trop. Dis.">
        <title>Revisiting the worldwide diversity of Leptospira species in the environment.</title>
        <authorList>
            <person name="Vincent A.T."/>
            <person name="Schiettekatte O."/>
            <person name="Bourhy P."/>
            <person name="Veyrier F.J."/>
            <person name="Picardeau M."/>
        </authorList>
    </citation>
    <scope>NUCLEOTIDE SEQUENCE [LARGE SCALE GENOMIC DNA]</scope>
    <source>
        <strain evidence="7">201800278</strain>
    </source>
</reference>
<dbReference type="RefSeq" id="WP_135574691.1">
    <property type="nucleotide sequence ID" value="NZ_RQFN01000031.1"/>
</dbReference>
<dbReference type="InterPro" id="IPR014746">
    <property type="entry name" value="Gln_synth/guanido_kin_cat_dom"/>
</dbReference>
<gene>
    <name evidence="6" type="ORF">EHQ31_07720</name>
</gene>
<dbReference type="Proteomes" id="UP000297465">
    <property type="component" value="Unassembled WGS sequence"/>
</dbReference>
<keyword evidence="2" id="KW-0547">Nucleotide-binding</keyword>
<evidence type="ECO:0000313" key="7">
    <source>
        <dbReference type="Proteomes" id="UP000297465"/>
    </source>
</evidence>
<dbReference type="Pfam" id="PF00217">
    <property type="entry name" value="ATP-gua_Ptrans"/>
    <property type="match status" value="1"/>
</dbReference>
<accession>A0ABY2LSL9</accession>
<organism evidence="6 7">
    <name type="scientific">Leptospira montravelensis</name>
    <dbReference type="NCBI Taxonomy" id="2484961"/>
    <lineage>
        <taxon>Bacteria</taxon>
        <taxon>Pseudomonadati</taxon>
        <taxon>Spirochaetota</taxon>
        <taxon>Spirochaetia</taxon>
        <taxon>Leptospirales</taxon>
        <taxon>Leptospiraceae</taxon>
        <taxon>Leptospira</taxon>
    </lineage>
</organism>
<feature type="domain" description="Phosphagen kinase C-terminal" evidence="5">
    <location>
        <begin position="122"/>
        <end position="211"/>
    </location>
</feature>
<proteinExistence type="predicted"/>
<comment type="caution">
    <text evidence="6">The sequence shown here is derived from an EMBL/GenBank/DDBJ whole genome shotgun (WGS) entry which is preliminary data.</text>
</comment>
<keyword evidence="3" id="KW-0418">Kinase</keyword>
<dbReference type="Gene3D" id="3.30.590.10">
    <property type="entry name" value="Glutamine synthetase/guanido kinase, catalytic domain"/>
    <property type="match status" value="1"/>
</dbReference>
<evidence type="ECO:0000256" key="3">
    <source>
        <dbReference type="ARBA" id="ARBA00022777"/>
    </source>
</evidence>
<sequence>MNFCRFCGTKEIQFRKSGKFGCVHCIQVFKYPILQKPKIIPKNVMEGLESFVKENSKFINLLSFRTRITRNLKSNLFPFYDSIFTKSKQLLAENGMDFWLYPSELYQSNPGENCEVKMGFYLGSEDHIRWEKMVSVSHRIPQESPLEKKTKNQIFRFLLQKTNWAVFPKIGFISSCPTNLGLGRRDSVLVELDPGISPRFFSILQTLTEFGIEFAPSSDHSFRKIGENPGLVVKISWKNARAVQKRQLYKILGLRGSL</sequence>
<dbReference type="EMBL" id="RQFO01000009">
    <property type="protein sequence ID" value="TGL03980.1"/>
    <property type="molecule type" value="Genomic_DNA"/>
</dbReference>